<name>A0AAN0JR29_AMPQE</name>
<dbReference type="GeneID" id="109587491"/>
<evidence type="ECO:0000313" key="7">
    <source>
        <dbReference type="Proteomes" id="UP000007879"/>
    </source>
</evidence>
<dbReference type="GO" id="GO:0005886">
    <property type="term" value="C:plasma membrane"/>
    <property type="evidence" value="ECO:0007669"/>
    <property type="project" value="TreeGrafter"/>
</dbReference>
<evidence type="ECO:0000256" key="4">
    <source>
        <dbReference type="ARBA" id="ARBA00023136"/>
    </source>
</evidence>
<keyword evidence="4 5" id="KW-0472">Membrane</keyword>
<keyword evidence="7" id="KW-1185">Reference proteome</keyword>
<evidence type="ECO:0000256" key="3">
    <source>
        <dbReference type="ARBA" id="ARBA00022989"/>
    </source>
</evidence>
<comment type="subcellular location">
    <subcellularLocation>
        <location evidence="1">Membrane</location>
        <topology evidence="1">Multi-pass membrane protein</topology>
    </subcellularLocation>
</comment>
<reference evidence="6" key="2">
    <citation type="submission" date="2024-06" db="UniProtKB">
        <authorList>
            <consortium name="EnsemblMetazoa"/>
        </authorList>
    </citation>
    <scope>IDENTIFICATION</scope>
</reference>
<keyword evidence="2 5" id="KW-0812">Transmembrane</keyword>
<evidence type="ECO:0000256" key="5">
    <source>
        <dbReference type="SAM" id="Phobius"/>
    </source>
</evidence>
<proteinExistence type="predicted"/>
<dbReference type="Proteomes" id="UP000007879">
    <property type="component" value="Unassembled WGS sequence"/>
</dbReference>
<dbReference type="AlphaFoldDB" id="A0AAN0JR29"/>
<dbReference type="InterPro" id="IPR000832">
    <property type="entry name" value="GPCR_2_secretin-like"/>
</dbReference>
<evidence type="ECO:0000256" key="1">
    <source>
        <dbReference type="ARBA" id="ARBA00004141"/>
    </source>
</evidence>
<reference evidence="7" key="1">
    <citation type="journal article" date="2010" name="Nature">
        <title>The Amphimedon queenslandica genome and the evolution of animal complexity.</title>
        <authorList>
            <person name="Srivastava M."/>
            <person name="Simakov O."/>
            <person name="Chapman J."/>
            <person name="Fahey B."/>
            <person name="Gauthier M.E."/>
            <person name="Mitros T."/>
            <person name="Richards G.S."/>
            <person name="Conaco C."/>
            <person name="Dacre M."/>
            <person name="Hellsten U."/>
            <person name="Larroux C."/>
            <person name="Putnam N.H."/>
            <person name="Stanke M."/>
            <person name="Adamska M."/>
            <person name="Darling A."/>
            <person name="Degnan S.M."/>
            <person name="Oakley T.H."/>
            <person name="Plachetzki D.C."/>
            <person name="Zhai Y."/>
            <person name="Adamski M."/>
            <person name="Calcino A."/>
            <person name="Cummins S.F."/>
            <person name="Goodstein D.M."/>
            <person name="Harris C."/>
            <person name="Jackson D.J."/>
            <person name="Leys S.P."/>
            <person name="Shu S."/>
            <person name="Woodcroft B.J."/>
            <person name="Vervoort M."/>
            <person name="Kosik K.S."/>
            <person name="Manning G."/>
            <person name="Degnan B.M."/>
            <person name="Rokhsar D.S."/>
        </authorList>
    </citation>
    <scope>NUCLEOTIDE SEQUENCE [LARGE SCALE GENOMIC DNA]</scope>
</reference>
<dbReference type="PANTHER" id="PTHR12011">
    <property type="entry name" value="ADHESION G-PROTEIN COUPLED RECEPTOR"/>
    <property type="match status" value="1"/>
</dbReference>
<keyword evidence="3 5" id="KW-1133">Transmembrane helix</keyword>
<feature type="transmembrane region" description="Helical" evidence="5">
    <location>
        <begin position="29"/>
        <end position="52"/>
    </location>
</feature>
<dbReference type="EnsemblMetazoa" id="XM_020003735.1">
    <property type="protein sequence ID" value="XP_019859294.1"/>
    <property type="gene ID" value="LOC109587491"/>
</dbReference>
<feature type="transmembrane region" description="Helical" evidence="5">
    <location>
        <begin position="58"/>
        <end position="81"/>
    </location>
</feature>
<dbReference type="PANTHER" id="PTHR12011:SF347">
    <property type="entry name" value="FI21270P1-RELATED"/>
    <property type="match status" value="1"/>
</dbReference>
<organism evidence="6 7">
    <name type="scientific">Amphimedon queenslandica</name>
    <name type="common">Sponge</name>
    <dbReference type="NCBI Taxonomy" id="400682"/>
    <lineage>
        <taxon>Eukaryota</taxon>
        <taxon>Metazoa</taxon>
        <taxon>Porifera</taxon>
        <taxon>Demospongiae</taxon>
        <taxon>Heteroscleromorpha</taxon>
        <taxon>Haplosclerida</taxon>
        <taxon>Niphatidae</taxon>
        <taxon>Amphimedon</taxon>
    </lineage>
</organism>
<dbReference type="KEGG" id="aqu:109587491"/>
<dbReference type="Gene3D" id="1.20.1070.10">
    <property type="entry name" value="Rhodopsin 7-helix transmembrane proteins"/>
    <property type="match status" value="1"/>
</dbReference>
<accession>A0AAN0JR29</accession>
<dbReference type="Pfam" id="PF00002">
    <property type="entry name" value="7tm_2"/>
    <property type="match status" value="1"/>
</dbReference>
<evidence type="ECO:0000313" key="6">
    <source>
        <dbReference type="EnsemblMetazoa" id="XP_019859294.1"/>
    </source>
</evidence>
<evidence type="ECO:0000256" key="2">
    <source>
        <dbReference type="ARBA" id="ARBA00022692"/>
    </source>
</evidence>
<sequence length="198" mass="22271">MGFFIMAIAIMRRHRKNQPKNSQYSNIKYWLKSSLSLTVVMGIAWLGNVLFFTKELLFIAYIMTVFIAAQGIIIFILYVPLSSHVRAAYLKSWNDKRANTGYFSAMLFKRASIASTCTCSIKNISQSATSKSSETQTSSVFVGTRLSVGPPNDPNKILEQELDNMVIPPLPSDYITSEIDRSFVFVNKASIEKEISDE</sequence>
<dbReference type="RefSeq" id="XP_019859294.1">
    <property type="nucleotide sequence ID" value="XM_020003735.1"/>
</dbReference>
<protein>
    <submittedName>
        <fullName evidence="6">Uncharacterized protein</fullName>
    </submittedName>
</protein>
<dbReference type="GO" id="GO:0004930">
    <property type="term" value="F:G protein-coupled receptor activity"/>
    <property type="evidence" value="ECO:0007669"/>
    <property type="project" value="InterPro"/>
</dbReference>